<keyword evidence="5" id="KW-0963">Cytoplasm</keyword>
<feature type="binding site" evidence="5">
    <location>
        <begin position="48"/>
        <end position="53"/>
    </location>
    <ligand>
        <name>ATP</name>
        <dbReference type="ChEBI" id="CHEBI:30616"/>
    </ligand>
</feature>
<keyword evidence="4 5" id="KW-0173">Coenzyme A biosynthesis</keyword>
<comment type="function">
    <text evidence="5">Catalyzes the phosphorylation of the 3'-hydroxyl group of dephosphocoenzyme A to form coenzyme A.</text>
</comment>
<evidence type="ECO:0000256" key="3">
    <source>
        <dbReference type="ARBA" id="ARBA00022840"/>
    </source>
</evidence>
<keyword evidence="3 5" id="KW-0067">ATP-binding</keyword>
<dbReference type="PANTHER" id="PTHR10695:SF46">
    <property type="entry name" value="BIFUNCTIONAL COENZYME A SYNTHASE-RELATED"/>
    <property type="match status" value="1"/>
</dbReference>
<sequence>MVWRGAHGGRGPAPRGLGGGMSLALQERLARRARGRRPWVLGLTGSIGMGKTTAARMARCRGVPVHNADATVHQVLAPGGAAVAAVLAAFPGVGDGQGGIDRRALGARVFGDPEALRRLEGLLHPRVRAVERAFLARHTRERRRVVVLDVPLLFETGGERRCDWVAVVWAPPFLRAQRVLARPGLTRERLHQIIGLQTREPYKKLHADALLPSGLGREPAWRALGRVLRAKQRRSLAPRAGRFYPHA</sequence>
<keyword evidence="2 5" id="KW-0547">Nucleotide-binding</keyword>
<dbReference type="SUPFAM" id="SSF52540">
    <property type="entry name" value="P-loop containing nucleoside triphosphate hydrolases"/>
    <property type="match status" value="1"/>
</dbReference>
<evidence type="ECO:0000256" key="1">
    <source>
        <dbReference type="ARBA" id="ARBA00009018"/>
    </source>
</evidence>
<dbReference type="EMBL" id="HE663493">
    <property type="protein sequence ID" value="CCG07551.1"/>
    <property type="molecule type" value="Genomic_DNA"/>
</dbReference>
<dbReference type="AlphaFoldDB" id="H6SRM2"/>
<dbReference type="KEGG" id="rpm:RSPPHO_00925"/>
<protein>
    <recommendedName>
        <fullName evidence="5 6">Dephospho-CoA kinase</fullName>
        <ecNumber evidence="5 6">2.7.1.24</ecNumber>
    </recommendedName>
    <alternativeName>
        <fullName evidence="5">Dephosphocoenzyme A kinase</fullName>
    </alternativeName>
</protein>
<proteinExistence type="inferred from homology"/>
<dbReference type="Gene3D" id="3.40.50.300">
    <property type="entry name" value="P-loop containing nucleotide triphosphate hydrolases"/>
    <property type="match status" value="1"/>
</dbReference>
<accession>H6SRM2</accession>
<dbReference type="GO" id="GO:0015937">
    <property type="term" value="P:coenzyme A biosynthetic process"/>
    <property type="evidence" value="ECO:0007669"/>
    <property type="project" value="UniProtKB-UniRule"/>
</dbReference>
<dbReference type="EC" id="2.7.1.24" evidence="5 6"/>
<comment type="subcellular location">
    <subcellularLocation>
        <location evidence="5">Cytoplasm</location>
    </subcellularLocation>
</comment>
<dbReference type="UniPathway" id="UPA00241">
    <property type="reaction ID" value="UER00356"/>
</dbReference>
<dbReference type="CDD" id="cd02022">
    <property type="entry name" value="DPCK"/>
    <property type="match status" value="1"/>
</dbReference>
<organism evidence="7 8">
    <name type="scientific">Pararhodospirillum photometricum DSM 122</name>
    <dbReference type="NCBI Taxonomy" id="1150469"/>
    <lineage>
        <taxon>Bacteria</taxon>
        <taxon>Pseudomonadati</taxon>
        <taxon>Pseudomonadota</taxon>
        <taxon>Alphaproteobacteria</taxon>
        <taxon>Rhodospirillales</taxon>
        <taxon>Rhodospirillaceae</taxon>
        <taxon>Pararhodospirillum</taxon>
    </lineage>
</organism>
<dbReference type="HAMAP" id="MF_00376">
    <property type="entry name" value="Dephospho_CoA_kinase"/>
    <property type="match status" value="1"/>
</dbReference>
<comment type="pathway">
    <text evidence="5">Cofactor biosynthesis; coenzyme A biosynthesis; CoA from (R)-pantothenate: step 5/5.</text>
</comment>
<dbReference type="STRING" id="1150469.RSPPHO_00925"/>
<dbReference type="GO" id="GO:0005524">
    <property type="term" value="F:ATP binding"/>
    <property type="evidence" value="ECO:0007669"/>
    <property type="project" value="UniProtKB-UniRule"/>
</dbReference>
<dbReference type="PROSITE" id="PS51219">
    <property type="entry name" value="DPCK"/>
    <property type="match status" value="1"/>
</dbReference>
<evidence type="ECO:0000256" key="2">
    <source>
        <dbReference type="ARBA" id="ARBA00022741"/>
    </source>
</evidence>
<evidence type="ECO:0000256" key="6">
    <source>
        <dbReference type="NCBIfam" id="TIGR00152"/>
    </source>
</evidence>
<dbReference type="HOGENOM" id="CLU_057180_3_0_5"/>
<keyword evidence="8" id="KW-1185">Reference proteome</keyword>
<name>H6SRM2_PARPM</name>
<evidence type="ECO:0000313" key="7">
    <source>
        <dbReference type="EMBL" id="CCG07551.1"/>
    </source>
</evidence>
<evidence type="ECO:0000256" key="4">
    <source>
        <dbReference type="ARBA" id="ARBA00022993"/>
    </source>
</evidence>
<dbReference type="PATRIC" id="fig|1150469.3.peg.1061"/>
<keyword evidence="5 7" id="KW-0418">Kinase</keyword>
<dbReference type="GO" id="GO:0005737">
    <property type="term" value="C:cytoplasm"/>
    <property type="evidence" value="ECO:0007669"/>
    <property type="project" value="UniProtKB-SubCell"/>
</dbReference>
<dbReference type="InterPro" id="IPR027417">
    <property type="entry name" value="P-loop_NTPase"/>
</dbReference>
<dbReference type="GO" id="GO:0004140">
    <property type="term" value="F:dephospho-CoA kinase activity"/>
    <property type="evidence" value="ECO:0007669"/>
    <property type="project" value="UniProtKB-UniRule"/>
</dbReference>
<evidence type="ECO:0000313" key="8">
    <source>
        <dbReference type="Proteomes" id="UP000033220"/>
    </source>
</evidence>
<gene>
    <name evidence="5 7" type="primary">coaE</name>
    <name evidence="7" type="ORF">RSPPHO_00925</name>
</gene>
<dbReference type="eggNOG" id="COG0237">
    <property type="taxonomic scope" value="Bacteria"/>
</dbReference>
<dbReference type="PANTHER" id="PTHR10695">
    <property type="entry name" value="DEPHOSPHO-COA KINASE-RELATED"/>
    <property type="match status" value="1"/>
</dbReference>
<reference evidence="7 8" key="1">
    <citation type="submission" date="2012-02" db="EMBL/GenBank/DDBJ databases">
        <title>Shotgun genome sequence of Phaeospirillum photometricum DSM 122.</title>
        <authorList>
            <person name="Duquesne K."/>
            <person name="Sturgis J."/>
        </authorList>
    </citation>
    <scope>NUCLEOTIDE SEQUENCE [LARGE SCALE GENOMIC DNA]</scope>
    <source>
        <strain evidence="8">DSM122</strain>
    </source>
</reference>
<dbReference type="Pfam" id="PF01121">
    <property type="entry name" value="CoaE"/>
    <property type="match status" value="1"/>
</dbReference>
<dbReference type="InterPro" id="IPR001977">
    <property type="entry name" value="Depp_CoAkinase"/>
</dbReference>
<dbReference type="Proteomes" id="UP000033220">
    <property type="component" value="Chromosome DSM 122"/>
</dbReference>
<comment type="catalytic activity">
    <reaction evidence="5">
        <text>3'-dephospho-CoA + ATP = ADP + CoA + H(+)</text>
        <dbReference type="Rhea" id="RHEA:18245"/>
        <dbReference type="ChEBI" id="CHEBI:15378"/>
        <dbReference type="ChEBI" id="CHEBI:30616"/>
        <dbReference type="ChEBI" id="CHEBI:57287"/>
        <dbReference type="ChEBI" id="CHEBI:57328"/>
        <dbReference type="ChEBI" id="CHEBI:456216"/>
        <dbReference type="EC" id="2.7.1.24"/>
    </reaction>
</comment>
<keyword evidence="5 7" id="KW-0808">Transferase</keyword>
<dbReference type="NCBIfam" id="TIGR00152">
    <property type="entry name" value="dephospho-CoA kinase"/>
    <property type="match status" value="1"/>
</dbReference>
<evidence type="ECO:0000256" key="5">
    <source>
        <dbReference type="HAMAP-Rule" id="MF_00376"/>
    </source>
</evidence>
<comment type="similarity">
    <text evidence="1 5">Belongs to the CoaE family.</text>
</comment>